<dbReference type="GO" id="GO:0010276">
    <property type="term" value="F:phytol kinase activity"/>
    <property type="evidence" value="ECO:0007669"/>
    <property type="project" value="UniProtKB-EC"/>
</dbReference>
<keyword evidence="5" id="KW-0934">Plastid</keyword>
<gene>
    <name evidence="20" type="ORF">HMN09_00287600</name>
</gene>
<dbReference type="SUPFAM" id="SSF144232">
    <property type="entry name" value="HIT/MYND zinc finger-like"/>
    <property type="match status" value="1"/>
</dbReference>
<evidence type="ECO:0000256" key="17">
    <source>
        <dbReference type="ARBA" id="ARBA00048889"/>
    </source>
</evidence>
<evidence type="ECO:0000256" key="8">
    <source>
        <dbReference type="ARBA" id="ARBA00022723"/>
    </source>
</evidence>
<evidence type="ECO:0000256" key="2">
    <source>
        <dbReference type="ARBA" id="ARBA00004229"/>
    </source>
</evidence>
<dbReference type="GO" id="GO:0016020">
    <property type="term" value="C:membrane"/>
    <property type="evidence" value="ECO:0007669"/>
    <property type="project" value="UniProtKB-SubCell"/>
</dbReference>
<keyword evidence="21" id="KW-1185">Reference proteome</keyword>
<evidence type="ECO:0000256" key="10">
    <source>
        <dbReference type="ARBA" id="ARBA00022777"/>
    </source>
</evidence>
<protein>
    <recommendedName>
        <fullName evidence="16">phytol kinase</fullName>
        <ecNumber evidence="16">2.7.1.182</ecNumber>
    </recommendedName>
</protein>
<evidence type="ECO:0000256" key="6">
    <source>
        <dbReference type="ARBA" id="ARBA00022679"/>
    </source>
</evidence>
<evidence type="ECO:0000256" key="7">
    <source>
        <dbReference type="ARBA" id="ARBA00022692"/>
    </source>
</evidence>
<keyword evidence="9 18" id="KW-0863">Zinc-finger</keyword>
<evidence type="ECO:0000256" key="15">
    <source>
        <dbReference type="ARBA" id="ARBA00024015"/>
    </source>
</evidence>
<evidence type="ECO:0000256" key="16">
    <source>
        <dbReference type="ARBA" id="ARBA00039024"/>
    </source>
</evidence>
<accession>A0A8H6WLU1</accession>
<comment type="similarity">
    <text evidence="3">Belongs to the polyprenol kinase family.</text>
</comment>
<dbReference type="GO" id="GO:0008270">
    <property type="term" value="F:zinc ion binding"/>
    <property type="evidence" value="ECO:0007669"/>
    <property type="project" value="UniProtKB-KW"/>
</dbReference>
<dbReference type="Gene3D" id="6.10.140.2220">
    <property type="match status" value="1"/>
</dbReference>
<comment type="subcellular location">
    <subcellularLocation>
        <location evidence="1">Membrane</location>
        <topology evidence="1">Multi-pass membrane protein</topology>
    </subcellularLocation>
    <subcellularLocation>
        <location evidence="2">Plastid</location>
        <location evidence="2">Chloroplast</location>
    </subcellularLocation>
</comment>
<evidence type="ECO:0000259" key="19">
    <source>
        <dbReference type="PROSITE" id="PS50865"/>
    </source>
</evidence>
<evidence type="ECO:0000256" key="3">
    <source>
        <dbReference type="ARBA" id="ARBA00010794"/>
    </source>
</evidence>
<dbReference type="OrthoDB" id="265717at2759"/>
<dbReference type="PROSITE" id="PS50865">
    <property type="entry name" value="ZF_MYND_2"/>
    <property type="match status" value="1"/>
</dbReference>
<keyword evidence="11" id="KW-0862">Zinc</keyword>
<evidence type="ECO:0000256" key="18">
    <source>
        <dbReference type="PROSITE-ProRule" id="PRU00134"/>
    </source>
</evidence>
<comment type="pathway">
    <text evidence="15">Cofactor biosynthesis; tocopherol biosynthesis.</text>
</comment>
<proteinExistence type="inferred from homology"/>
<name>A0A8H6WLU1_MYCCL</name>
<dbReference type="InterPro" id="IPR039606">
    <property type="entry name" value="Phytol/farnesol_kinase"/>
</dbReference>
<reference evidence="20" key="1">
    <citation type="submission" date="2020-05" db="EMBL/GenBank/DDBJ databases">
        <title>Mycena genomes resolve the evolution of fungal bioluminescence.</title>
        <authorList>
            <person name="Tsai I.J."/>
        </authorList>
    </citation>
    <scope>NUCLEOTIDE SEQUENCE</scope>
    <source>
        <strain evidence="20">110903Hualien_Pintung</strain>
    </source>
</reference>
<keyword evidence="12" id="KW-0809">Transit peptide</keyword>
<dbReference type="EMBL" id="JACAZE010000003">
    <property type="protein sequence ID" value="KAF7319488.1"/>
    <property type="molecule type" value="Genomic_DNA"/>
</dbReference>
<evidence type="ECO:0000256" key="13">
    <source>
        <dbReference type="ARBA" id="ARBA00022989"/>
    </source>
</evidence>
<sequence length="617" mass="68949">MSSIYSHNHDDDCSCTDPNARLSNASLEELFKQSQDGSLDPHSLSPEDIDAKMTYCLQYLQAADVPLVKNGCCTHTMGHMHARFALDILSNLAYALRPASDSPFVVRIVQSWPGISAWLEYAFRHWLVKPILNLSGHSKDSRFFTFSTVVSAMRSFVKLPPICDLLLADDRRTATYVMLGSCWLFEGEQDYKEALRNDHLLSAAEPLLDLTTYKPGPPPDLFFNCLMSNDAQHSARVALDHLAWYLNTPTPWSPPAIFVLDYHLRMVGTMIIAHQYADAIFAQHAVRSVTRILVALTSTTYEEATATGIAQAIASSLAFLSTAFPSTDGYAWVTHAIQIGLLPAMLRAQQWMGDLPEDRNAAESIKMLLRIFSLYTPFASVLRPLVHSLSHCKELGSFQDDKETQELYEQLQELVQERSTQIDTNMCCQNPECRKIDSNNDFLSCSGCFTVQYCSSECQKAHWKSAHRAECKEIQGLRAEGRFPAFSVNSEDYRTARVTAVAEIARRKAEILSVWRANPPASSAGLSLTVDFNIENPRGVISIGPPEQQPGYAEKPDLRANWDLVVSNGLHTEHVVVALMLPWGRYVGTYFMWIGISSRVETHGSAVERLIQSVEAL</sequence>
<evidence type="ECO:0000256" key="9">
    <source>
        <dbReference type="ARBA" id="ARBA00022771"/>
    </source>
</evidence>
<comment type="catalytic activity">
    <reaction evidence="17">
        <text>phytol + CTP = phytyl phosphate + CDP + H(+)</text>
        <dbReference type="Rhea" id="RHEA:38055"/>
        <dbReference type="ChEBI" id="CHEBI:15378"/>
        <dbReference type="ChEBI" id="CHEBI:17327"/>
        <dbReference type="ChEBI" id="CHEBI:37563"/>
        <dbReference type="ChEBI" id="CHEBI:58069"/>
        <dbReference type="ChEBI" id="CHEBI:75483"/>
        <dbReference type="EC" id="2.7.1.182"/>
    </reaction>
</comment>
<dbReference type="InterPro" id="IPR002893">
    <property type="entry name" value="Znf_MYND"/>
</dbReference>
<evidence type="ECO:0000256" key="1">
    <source>
        <dbReference type="ARBA" id="ARBA00004141"/>
    </source>
</evidence>
<comment type="caution">
    <text evidence="20">The sequence shown here is derived from an EMBL/GenBank/DDBJ whole genome shotgun (WGS) entry which is preliminary data.</text>
</comment>
<evidence type="ECO:0000313" key="20">
    <source>
        <dbReference type="EMBL" id="KAF7319488.1"/>
    </source>
</evidence>
<dbReference type="AlphaFoldDB" id="A0A8H6WLU1"/>
<evidence type="ECO:0000313" key="21">
    <source>
        <dbReference type="Proteomes" id="UP000613580"/>
    </source>
</evidence>
<evidence type="ECO:0000256" key="12">
    <source>
        <dbReference type="ARBA" id="ARBA00022946"/>
    </source>
</evidence>
<dbReference type="Pfam" id="PF01753">
    <property type="entry name" value="zf-MYND"/>
    <property type="match status" value="1"/>
</dbReference>
<evidence type="ECO:0000256" key="5">
    <source>
        <dbReference type="ARBA" id="ARBA00022640"/>
    </source>
</evidence>
<organism evidence="20 21">
    <name type="scientific">Mycena chlorophos</name>
    <name type="common">Agaric fungus</name>
    <name type="synonym">Agaricus chlorophos</name>
    <dbReference type="NCBI Taxonomy" id="658473"/>
    <lineage>
        <taxon>Eukaryota</taxon>
        <taxon>Fungi</taxon>
        <taxon>Dikarya</taxon>
        <taxon>Basidiomycota</taxon>
        <taxon>Agaricomycotina</taxon>
        <taxon>Agaricomycetes</taxon>
        <taxon>Agaricomycetidae</taxon>
        <taxon>Agaricales</taxon>
        <taxon>Marasmiineae</taxon>
        <taxon>Mycenaceae</taxon>
        <taxon>Mycena</taxon>
    </lineage>
</organism>
<keyword evidence="4" id="KW-0150">Chloroplast</keyword>
<keyword evidence="14" id="KW-0472">Membrane</keyword>
<evidence type="ECO:0000256" key="11">
    <source>
        <dbReference type="ARBA" id="ARBA00022833"/>
    </source>
</evidence>
<keyword evidence="10" id="KW-0418">Kinase</keyword>
<dbReference type="PANTHER" id="PTHR32523:SF8">
    <property type="entry name" value="DOLICHOL KINASE"/>
    <property type="match status" value="1"/>
</dbReference>
<dbReference type="EC" id="2.7.1.182" evidence="16"/>
<evidence type="ECO:0000256" key="14">
    <source>
        <dbReference type="ARBA" id="ARBA00023136"/>
    </source>
</evidence>
<feature type="domain" description="MYND-type" evidence="19">
    <location>
        <begin position="430"/>
        <end position="471"/>
    </location>
</feature>
<keyword evidence="13" id="KW-1133">Transmembrane helix</keyword>
<evidence type="ECO:0000256" key="4">
    <source>
        <dbReference type="ARBA" id="ARBA00022528"/>
    </source>
</evidence>
<dbReference type="PANTHER" id="PTHR32523">
    <property type="entry name" value="PHYTOL KINASE 1, CHLOROPLASTIC"/>
    <property type="match status" value="1"/>
</dbReference>
<keyword evidence="6" id="KW-0808">Transferase</keyword>
<keyword evidence="8" id="KW-0479">Metal-binding</keyword>
<dbReference type="Proteomes" id="UP000613580">
    <property type="component" value="Unassembled WGS sequence"/>
</dbReference>
<keyword evidence="7" id="KW-0812">Transmembrane</keyword>